<dbReference type="InterPro" id="IPR036102">
    <property type="entry name" value="OsmC/Ohrsf"/>
</dbReference>
<dbReference type="PANTHER" id="PTHR42830">
    <property type="entry name" value="OSMOTICALLY INDUCIBLE FAMILY PROTEIN"/>
    <property type="match status" value="1"/>
</dbReference>
<dbReference type="PANTHER" id="PTHR42830:SF1">
    <property type="entry name" value="OSMOTICALLY INDUCIBLE FAMILY PROTEIN"/>
    <property type="match status" value="1"/>
</dbReference>
<dbReference type="GO" id="GO:0004601">
    <property type="term" value="F:peroxidase activity"/>
    <property type="evidence" value="ECO:0007669"/>
    <property type="project" value="InterPro"/>
</dbReference>
<sequence length="141" mass="14738">MAMRQSDAEWRGDLKSGSGKMRLGSGAFEGSYSFPSRFENGQGTNPEELIAAAHAGCFSMALSAGLSQAGHTPTRVHTTAKVHLEKAGAGFAISRIELECEAEIPGIDEAAFQEQANGAKANCPVSKALAGTEIRLTAKLV</sequence>
<dbReference type="Gene3D" id="3.30.300.20">
    <property type="match status" value="1"/>
</dbReference>
<dbReference type="RefSeq" id="WP_085092364.1">
    <property type="nucleotide sequence ID" value="NZ_FXAK01000010.1"/>
</dbReference>
<protein>
    <submittedName>
        <fullName evidence="1">Osmotically inducible protein OsmC</fullName>
    </submittedName>
</protein>
<reference evidence="1 2" key="1">
    <citation type="submission" date="2017-04" db="EMBL/GenBank/DDBJ databases">
        <authorList>
            <person name="Afonso C.L."/>
            <person name="Miller P.J."/>
            <person name="Scott M.A."/>
            <person name="Spackman E."/>
            <person name="Goraichik I."/>
            <person name="Dimitrov K.M."/>
            <person name="Suarez D.L."/>
            <person name="Swayne D.E."/>
        </authorList>
    </citation>
    <scope>NUCLEOTIDE SEQUENCE [LARGE SCALE GENOMIC DNA]</scope>
    <source>
        <strain evidence="1 2">A2P</strain>
    </source>
</reference>
<name>A0A1X7HRQ4_9PROT</name>
<gene>
    <name evidence="1" type="ORF">SAMN02982917_0356</name>
</gene>
<dbReference type="InterPro" id="IPR019904">
    <property type="entry name" value="Peroxiredoxin_OsmC"/>
</dbReference>
<dbReference type="STRING" id="286727.SAMN02982917_0356"/>
<evidence type="ECO:0000313" key="2">
    <source>
        <dbReference type="Proteomes" id="UP000192936"/>
    </source>
</evidence>
<proteinExistence type="predicted"/>
<organism evidence="1 2">
    <name type="scientific">Azospirillum oryzae</name>
    <dbReference type="NCBI Taxonomy" id="286727"/>
    <lineage>
        <taxon>Bacteria</taxon>
        <taxon>Pseudomonadati</taxon>
        <taxon>Pseudomonadota</taxon>
        <taxon>Alphaproteobacteria</taxon>
        <taxon>Rhodospirillales</taxon>
        <taxon>Azospirillaceae</taxon>
        <taxon>Azospirillum</taxon>
    </lineage>
</organism>
<dbReference type="Proteomes" id="UP000192936">
    <property type="component" value="Unassembled WGS sequence"/>
</dbReference>
<evidence type="ECO:0000313" key="1">
    <source>
        <dbReference type="EMBL" id="SMF91754.1"/>
    </source>
</evidence>
<dbReference type="InterPro" id="IPR052707">
    <property type="entry name" value="OsmC_Ohr_Peroxiredoxin"/>
</dbReference>
<dbReference type="NCBIfam" id="TIGR03562">
    <property type="entry name" value="osmo_induc_OsmC"/>
    <property type="match status" value="1"/>
</dbReference>
<dbReference type="InterPro" id="IPR015946">
    <property type="entry name" value="KH_dom-like_a/b"/>
</dbReference>
<dbReference type="InterPro" id="IPR003718">
    <property type="entry name" value="OsmC/Ohr_fam"/>
</dbReference>
<dbReference type="GO" id="GO:0006979">
    <property type="term" value="P:response to oxidative stress"/>
    <property type="evidence" value="ECO:0007669"/>
    <property type="project" value="InterPro"/>
</dbReference>
<dbReference type="SUPFAM" id="SSF82784">
    <property type="entry name" value="OsmC-like"/>
    <property type="match status" value="1"/>
</dbReference>
<dbReference type="AlphaFoldDB" id="A0A1X7HRQ4"/>
<dbReference type="OrthoDB" id="9807532at2"/>
<dbReference type="Pfam" id="PF02566">
    <property type="entry name" value="OsmC"/>
    <property type="match status" value="1"/>
</dbReference>
<accession>A0A1X7HRQ4</accession>
<dbReference type="EMBL" id="FXAK01000010">
    <property type="protein sequence ID" value="SMF91754.1"/>
    <property type="molecule type" value="Genomic_DNA"/>
</dbReference>